<dbReference type="CDD" id="cd06170">
    <property type="entry name" value="LuxR_C_like"/>
    <property type="match status" value="1"/>
</dbReference>
<evidence type="ECO:0000256" key="2">
    <source>
        <dbReference type="ARBA" id="ARBA00023125"/>
    </source>
</evidence>
<evidence type="ECO:0000256" key="3">
    <source>
        <dbReference type="PROSITE-ProRule" id="PRU00169"/>
    </source>
</evidence>
<comment type="caution">
    <text evidence="6">The sequence shown here is derived from an EMBL/GenBank/DDBJ whole genome shotgun (WGS) entry which is preliminary data.</text>
</comment>
<dbReference type="Proteomes" id="UP001596024">
    <property type="component" value="Unassembled WGS sequence"/>
</dbReference>
<name>A0ABV9N9I5_9PROT</name>
<keyword evidence="2" id="KW-0238">DNA-binding</keyword>
<dbReference type="PANTHER" id="PTHR43214:SF42">
    <property type="entry name" value="TRANSCRIPTIONAL REGULATORY PROTEIN DESR"/>
    <property type="match status" value="1"/>
</dbReference>
<dbReference type="Pfam" id="PF00072">
    <property type="entry name" value="Response_reg"/>
    <property type="match status" value="1"/>
</dbReference>
<dbReference type="InterPro" id="IPR000792">
    <property type="entry name" value="Tscrpt_reg_LuxR_C"/>
</dbReference>
<proteinExistence type="predicted"/>
<dbReference type="CDD" id="cd17535">
    <property type="entry name" value="REC_NarL-like"/>
    <property type="match status" value="1"/>
</dbReference>
<keyword evidence="1 3" id="KW-0597">Phosphoprotein</keyword>
<dbReference type="Gene3D" id="3.40.50.2300">
    <property type="match status" value="1"/>
</dbReference>
<evidence type="ECO:0000259" key="4">
    <source>
        <dbReference type="PROSITE" id="PS50043"/>
    </source>
</evidence>
<dbReference type="Pfam" id="PF00196">
    <property type="entry name" value="GerE"/>
    <property type="match status" value="1"/>
</dbReference>
<gene>
    <name evidence="6" type="ORF">ACFPB0_06720</name>
</gene>
<dbReference type="SUPFAM" id="SSF46894">
    <property type="entry name" value="C-terminal effector domain of the bipartite response regulators"/>
    <property type="match status" value="1"/>
</dbReference>
<feature type="modified residue" description="4-aspartylphosphate" evidence="3">
    <location>
        <position position="76"/>
    </location>
</feature>
<protein>
    <submittedName>
        <fullName evidence="6">Response regulator</fullName>
    </submittedName>
</protein>
<keyword evidence="7" id="KW-1185">Reference proteome</keyword>
<dbReference type="InterPro" id="IPR016032">
    <property type="entry name" value="Sig_transdc_resp-reg_C-effctor"/>
</dbReference>
<dbReference type="SMART" id="SM00421">
    <property type="entry name" value="HTH_LUXR"/>
    <property type="match status" value="1"/>
</dbReference>
<reference evidence="7" key="1">
    <citation type="journal article" date="2019" name="Int. J. Syst. Evol. Microbiol.">
        <title>The Global Catalogue of Microorganisms (GCM) 10K type strain sequencing project: providing services to taxonomists for standard genome sequencing and annotation.</title>
        <authorList>
            <consortium name="The Broad Institute Genomics Platform"/>
            <consortium name="The Broad Institute Genome Sequencing Center for Infectious Disease"/>
            <person name="Wu L."/>
            <person name="Ma J."/>
        </authorList>
    </citation>
    <scope>NUCLEOTIDE SEQUENCE [LARGE SCALE GENOMIC DNA]</scope>
    <source>
        <strain evidence="7">CCUG 62981</strain>
    </source>
</reference>
<dbReference type="PROSITE" id="PS50110">
    <property type="entry name" value="RESPONSE_REGULATORY"/>
    <property type="match status" value="1"/>
</dbReference>
<dbReference type="RefSeq" id="WP_382436482.1">
    <property type="nucleotide sequence ID" value="NZ_JBHSGQ010000002.1"/>
</dbReference>
<sequence length="226" mass="24253">MSGLNIGGVNVFSGDSNMDRTTLIRVFIVDDHSLVREALARSVTLEPDIEVCGEARDGVSALEQLAELDPDLVLLDFTLPDMTGLEVVSAMNRAGRRPPVLLLTGAPLDETERAALADAVEGFVHKEDERDTLIAAVRETAARQVRKKAATPREDPPAAAMNAGNLTARERAVLREIARGHSIEQIAGSLAISAATARKHRENIMGKLGVRSTAALVRAAVQIGWY</sequence>
<dbReference type="SMART" id="SM00448">
    <property type="entry name" value="REC"/>
    <property type="match status" value="1"/>
</dbReference>
<feature type="domain" description="HTH luxR-type" evidence="4">
    <location>
        <begin position="159"/>
        <end position="224"/>
    </location>
</feature>
<accession>A0ABV9N9I5</accession>
<feature type="domain" description="Response regulatory" evidence="5">
    <location>
        <begin position="25"/>
        <end position="141"/>
    </location>
</feature>
<dbReference type="EMBL" id="JBHSGQ010000002">
    <property type="protein sequence ID" value="MFC4724981.1"/>
    <property type="molecule type" value="Genomic_DNA"/>
</dbReference>
<dbReference type="PRINTS" id="PR00038">
    <property type="entry name" value="HTHLUXR"/>
</dbReference>
<evidence type="ECO:0000313" key="6">
    <source>
        <dbReference type="EMBL" id="MFC4724981.1"/>
    </source>
</evidence>
<organism evidence="6 7">
    <name type="scientific">Glycocaulis abyssi</name>
    <dbReference type="NCBI Taxonomy" id="1433403"/>
    <lineage>
        <taxon>Bacteria</taxon>
        <taxon>Pseudomonadati</taxon>
        <taxon>Pseudomonadota</taxon>
        <taxon>Alphaproteobacteria</taxon>
        <taxon>Maricaulales</taxon>
        <taxon>Maricaulaceae</taxon>
        <taxon>Glycocaulis</taxon>
    </lineage>
</organism>
<dbReference type="InterPro" id="IPR001789">
    <property type="entry name" value="Sig_transdc_resp-reg_receiver"/>
</dbReference>
<dbReference type="PANTHER" id="PTHR43214">
    <property type="entry name" value="TWO-COMPONENT RESPONSE REGULATOR"/>
    <property type="match status" value="1"/>
</dbReference>
<dbReference type="InterPro" id="IPR058245">
    <property type="entry name" value="NreC/VraR/RcsB-like_REC"/>
</dbReference>
<dbReference type="PROSITE" id="PS50043">
    <property type="entry name" value="HTH_LUXR_2"/>
    <property type="match status" value="1"/>
</dbReference>
<dbReference type="InterPro" id="IPR011006">
    <property type="entry name" value="CheY-like_superfamily"/>
</dbReference>
<dbReference type="SUPFAM" id="SSF52172">
    <property type="entry name" value="CheY-like"/>
    <property type="match status" value="1"/>
</dbReference>
<evidence type="ECO:0000256" key="1">
    <source>
        <dbReference type="ARBA" id="ARBA00022553"/>
    </source>
</evidence>
<dbReference type="InterPro" id="IPR039420">
    <property type="entry name" value="WalR-like"/>
</dbReference>
<evidence type="ECO:0000259" key="5">
    <source>
        <dbReference type="PROSITE" id="PS50110"/>
    </source>
</evidence>
<evidence type="ECO:0000313" key="7">
    <source>
        <dbReference type="Proteomes" id="UP001596024"/>
    </source>
</evidence>